<keyword evidence="7 11" id="KW-0238">DNA-binding</keyword>
<dbReference type="FunFam" id="1.10.1420.10:FF:000004">
    <property type="entry name" value="DNA mismatch repair protein Msh3"/>
    <property type="match status" value="1"/>
</dbReference>
<evidence type="ECO:0000256" key="12">
    <source>
        <dbReference type="SAM" id="MobiDB-lite"/>
    </source>
</evidence>
<evidence type="ECO:0000256" key="5">
    <source>
        <dbReference type="ARBA" id="ARBA00022763"/>
    </source>
</evidence>
<dbReference type="Gene3D" id="3.40.1170.10">
    <property type="entry name" value="DNA repair protein MutS, domain I"/>
    <property type="match status" value="1"/>
</dbReference>
<evidence type="ECO:0000256" key="1">
    <source>
        <dbReference type="ARBA" id="ARBA00004123"/>
    </source>
</evidence>
<reference evidence="14 15" key="1">
    <citation type="journal article" date="2019" name="PLoS Biol.">
        <title>Sex chromosomes control vertical transmission of feminizing Wolbachia symbionts in an isopod.</title>
        <authorList>
            <person name="Becking T."/>
            <person name="Chebbi M.A."/>
            <person name="Giraud I."/>
            <person name="Moumen B."/>
            <person name="Laverre T."/>
            <person name="Caubet Y."/>
            <person name="Peccoud J."/>
            <person name="Gilbert C."/>
            <person name="Cordaux R."/>
        </authorList>
    </citation>
    <scope>NUCLEOTIDE SEQUENCE [LARGE SCALE GENOMIC DNA]</scope>
    <source>
        <strain evidence="14">ANa2</strain>
        <tissue evidence="14">Whole body excluding digestive tract and cuticle</tissue>
    </source>
</reference>
<dbReference type="GO" id="GO:0006298">
    <property type="term" value="P:mismatch repair"/>
    <property type="evidence" value="ECO:0007669"/>
    <property type="project" value="InterPro"/>
</dbReference>
<dbReference type="Pfam" id="PF05192">
    <property type="entry name" value="MutS_III"/>
    <property type="match status" value="1"/>
</dbReference>
<comment type="caution">
    <text evidence="14">The sequence shown here is derived from an EMBL/GenBank/DDBJ whole genome shotgun (WGS) entry which is preliminary data.</text>
</comment>
<evidence type="ECO:0000256" key="3">
    <source>
        <dbReference type="ARBA" id="ARBA00022151"/>
    </source>
</evidence>
<evidence type="ECO:0000256" key="11">
    <source>
        <dbReference type="RuleBase" id="RU003756"/>
    </source>
</evidence>
<dbReference type="SUPFAM" id="SSF52540">
    <property type="entry name" value="P-loop containing nucleoside triphosphate hydrolases"/>
    <property type="match status" value="1"/>
</dbReference>
<dbReference type="SUPFAM" id="SSF48334">
    <property type="entry name" value="DNA repair protein MutS, domain III"/>
    <property type="match status" value="1"/>
</dbReference>
<evidence type="ECO:0000256" key="10">
    <source>
        <dbReference type="ARBA" id="ARBA00073774"/>
    </source>
</evidence>
<comment type="function">
    <text evidence="11">Component of the post-replicative DNA mismatch repair system (MMR).</text>
</comment>
<keyword evidence="8 11" id="KW-0234">DNA repair</keyword>
<organism evidence="14 15">
    <name type="scientific">Armadillidium nasatum</name>
    <dbReference type="NCBI Taxonomy" id="96803"/>
    <lineage>
        <taxon>Eukaryota</taxon>
        <taxon>Metazoa</taxon>
        <taxon>Ecdysozoa</taxon>
        <taxon>Arthropoda</taxon>
        <taxon>Crustacea</taxon>
        <taxon>Multicrustacea</taxon>
        <taxon>Malacostraca</taxon>
        <taxon>Eumalacostraca</taxon>
        <taxon>Peracarida</taxon>
        <taxon>Isopoda</taxon>
        <taxon>Oniscidea</taxon>
        <taxon>Crinocheta</taxon>
        <taxon>Armadillidiidae</taxon>
        <taxon>Armadillidium</taxon>
    </lineage>
</organism>
<keyword evidence="4 11" id="KW-0547">Nucleotide-binding</keyword>
<dbReference type="InterPro" id="IPR007696">
    <property type="entry name" value="DNA_mismatch_repair_MutS_core"/>
</dbReference>
<dbReference type="GO" id="GO:0005524">
    <property type="term" value="F:ATP binding"/>
    <property type="evidence" value="ECO:0007669"/>
    <property type="project" value="UniProtKB-KW"/>
</dbReference>
<dbReference type="GO" id="GO:0030983">
    <property type="term" value="F:mismatched DNA binding"/>
    <property type="evidence" value="ECO:0007669"/>
    <property type="project" value="InterPro"/>
</dbReference>
<feature type="region of interest" description="Disordered" evidence="12">
    <location>
        <begin position="1"/>
        <end position="110"/>
    </location>
</feature>
<dbReference type="EMBL" id="SEYY01019473">
    <property type="protein sequence ID" value="KAB7498210.1"/>
    <property type="molecule type" value="Genomic_DNA"/>
</dbReference>
<feature type="domain" description="DNA mismatch repair proteins mutS family" evidence="13">
    <location>
        <begin position="760"/>
        <end position="776"/>
    </location>
</feature>
<evidence type="ECO:0000259" key="13">
    <source>
        <dbReference type="PROSITE" id="PS00486"/>
    </source>
</evidence>
<evidence type="ECO:0000256" key="8">
    <source>
        <dbReference type="ARBA" id="ARBA00023204"/>
    </source>
</evidence>
<dbReference type="PROSITE" id="PS00486">
    <property type="entry name" value="DNA_MISMATCH_REPAIR_2"/>
    <property type="match status" value="1"/>
</dbReference>
<dbReference type="SUPFAM" id="SSF53150">
    <property type="entry name" value="DNA repair protein MutS, domain II"/>
    <property type="match status" value="1"/>
</dbReference>
<gene>
    <name evidence="14" type="primary">MSH3</name>
    <name evidence="14" type="ORF">Anas_08107</name>
</gene>
<dbReference type="GO" id="GO:0006312">
    <property type="term" value="P:mitotic recombination"/>
    <property type="evidence" value="ECO:0007669"/>
    <property type="project" value="TreeGrafter"/>
</dbReference>
<evidence type="ECO:0000256" key="6">
    <source>
        <dbReference type="ARBA" id="ARBA00022840"/>
    </source>
</evidence>
<keyword evidence="5 11" id="KW-0227">DNA damage</keyword>
<dbReference type="GO" id="GO:0005634">
    <property type="term" value="C:nucleus"/>
    <property type="evidence" value="ECO:0007669"/>
    <property type="project" value="UniProtKB-SubCell"/>
</dbReference>
<feature type="compositionally biased region" description="Polar residues" evidence="12">
    <location>
        <begin position="45"/>
        <end position="64"/>
    </location>
</feature>
<dbReference type="PIRSF" id="PIRSF037677">
    <property type="entry name" value="DNA_mis_repair_Msh6"/>
    <property type="match status" value="1"/>
</dbReference>
<dbReference type="InterPro" id="IPR036187">
    <property type="entry name" value="DNA_mismatch_repair_MutS_sf"/>
</dbReference>
<dbReference type="Proteomes" id="UP000326759">
    <property type="component" value="Unassembled WGS sequence"/>
</dbReference>
<dbReference type="PANTHER" id="PTHR11361">
    <property type="entry name" value="DNA MISMATCH REPAIR PROTEIN MUTS FAMILY MEMBER"/>
    <property type="match status" value="1"/>
</dbReference>
<dbReference type="InterPro" id="IPR036678">
    <property type="entry name" value="MutS_con_dom_sf"/>
</dbReference>
<dbReference type="FunFam" id="3.40.1170.10:FF:000004">
    <property type="entry name" value="DNA mismatch repair protein"/>
    <property type="match status" value="1"/>
</dbReference>
<dbReference type="OrthoDB" id="10252754at2759"/>
<keyword evidence="9" id="KW-0539">Nucleus</keyword>
<dbReference type="Pfam" id="PF05190">
    <property type="entry name" value="MutS_IV"/>
    <property type="match status" value="1"/>
</dbReference>
<keyword evidence="15" id="KW-1185">Reference proteome</keyword>
<dbReference type="InterPro" id="IPR007860">
    <property type="entry name" value="DNA_mmatch_repair_MutS_con_dom"/>
</dbReference>
<proteinExistence type="inferred from homology"/>
<evidence type="ECO:0000313" key="14">
    <source>
        <dbReference type="EMBL" id="KAB7498210.1"/>
    </source>
</evidence>
<sequence>MEFRTDDECPPRKKSKISEVQFSPPLKRTKSGSSNESSPKRPKCNGSSDEFTSEQISPNTQRKSSCLPVSPKLGSSKSKLESFRFKGSSSSNQNEVIDVSPTKKSQAVGKSGRGFVIPRGAKLTPLETQVVAIKENYPDTLLFVECGYKYRFFGEDAETAAKELNIIAHLDHNFQTASIPTHRLHVHVRRLVAKGYKVGVVKQTETAALKAIGSNKTAPFSRELTALYTKATLIGEDVNSVGTEDLSDVSEQTTSSLMVLTETKPESDKDNKIGIVLVSIQPTTGDLIYDSFDDTLARAQLWGRLEHIHPVEVIVNETVSEATRKAIRAVMTRHDDCIRIEDLPESVFDYSSCLQSLCQLYEGKEDKIRHISQLPKPVVSCLGAILQYLREFKLEKILTTASDIAKLSSAKEYMNLPGPTLRNLEVVLNSADGNEKGSLFWVLNQTNTKFGARQEMIGEIMHSDAPPIIVLKDLLQKLPDFEKSITTIFYKKCSPYEFWTTVSGLSRVQRQLSSVSGRNLLDLFHTPLAQLISTDWSEFEDVVQRQKDINSVEAQLKEMRAQIARTLGVSSFDYTSVSGLEYLIEVKNNNLKAVPSSWTKVNSTKACCRFRSKEVEKLFTKLQQLREQLQADCNQAWIEVLERFSEHYQDYREAIKCIGSLDALLSLAKVSQSNGAMENELCLVTGPNMGGKSCYMRQVALISLMAQIGSYVPAESARISVLDGIYTRMGATDEIYSGKSSLMVEIGETSDIMRVATHKSLVILDELGRGTSTHDGVALATASLDFFLNKIKCLTIFVTHYLTLCDFGDLYPDIVGNHHMSFIVNEDGDDSDVDVITFLYQLTSGDAGQSYGLNVARLANIPQAVLKESIFHVEESPKKYLQ</sequence>
<evidence type="ECO:0000256" key="2">
    <source>
        <dbReference type="ARBA" id="ARBA00007094"/>
    </source>
</evidence>
<dbReference type="AlphaFoldDB" id="A0A5N5SZW8"/>
<dbReference type="Gene3D" id="3.30.420.110">
    <property type="entry name" value="MutS, connector domain"/>
    <property type="match status" value="1"/>
</dbReference>
<dbReference type="Pfam" id="PF01624">
    <property type="entry name" value="MutS_I"/>
    <property type="match status" value="1"/>
</dbReference>
<dbReference type="SMART" id="SM00533">
    <property type="entry name" value="MUTSd"/>
    <property type="match status" value="1"/>
</dbReference>
<evidence type="ECO:0000256" key="9">
    <source>
        <dbReference type="ARBA" id="ARBA00023242"/>
    </source>
</evidence>
<protein>
    <recommendedName>
        <fullName evidence="3 10">DNA mismatch repair protein MSH3</fullName>
    </recommendedName>
    <alternativeName>
        <fullName evidence="3 10">DNA mismatch repair protein MSH3</fullName>
    </alternativeName>
</protein>
<dbReference type="InterPro" id="IPR017261">
    <property type="entry name" value="DNA_mismatch_repair_MutS/MSH"/>
</dbReference>
<dbReference type="SUPFAM" id="SSF55271">
    <property type="entry name" value="DNA repair protein MutS, domain I"/>
    <property type="match status" value="1"/>
</dbReference>
<evidence type="ECO:0000256" key="4">
    <source>
        <dbReference type="ARBA" id="ARBA00022741"/>
    </source>
</evidence>
<name>A0A5N5SZW8_9CRUS</name>
<dbReference type="SMART" id="SM00534">
    <property type="entry name" value="MUTSac"/>
    <property type="match status" value="1"/>
</dbReference>
<dbReference type="Gene3D" id="1.10.1420.10">
    <property type="match status" value="2"/>
</dbReference>
<dbReference type="PANTHER" id="PTHR11361:SF122">
    <property type="entry name" value="DNA MISMATCH REPAIR PROTEIN MSH3"/>
    <property type="match status" value="1"/>
</dbReference>
<dbReference type="GO" id="GO:0140664">
    <property type="term" value="F:ATP-dependent DNA damage sensor activity"/>
    <property type="evidence" value="ECO:0007669"/>
    <property type="project" value="InterPro"/>
</dbReference>
<dbReference type="InterPro" id="IPR000432">
    <property type="entry name" value="DNA_mismatch_repair_MutS_C"/>
</dbReference>
<evidence type="ECO:0000313" key="15">
    <source>
        <dbReference type="Proteomes" id="UP000326759"/>
    </source>
</evidence>
<dbReference type="InterPro" id="IPR007861">
    <property type="entry name" value="DNA_mismatch_repair_MutS_clamp"/>
</dbReference>
<dbReference type="InterPro" id="IPR016151">
    <property type="entry name" value="DNA_mismatch_repair_MutS_N"/>
</dbReference>
<dbReference type="Pfam" id="PF05188">
    <property type="entry name" value="MutS_II"/>
    <property type="match status" value="1"/>
</dbReference>
<dbReference type="InterPro" id="IPR027417">
    <property type="entry name" value="P-loop_NTPase"/>
</dbReference>
<comment type="similarity">
    <text evidence="2">Belongs to the DNA mismatch repair MutS family. MSH3 subfamily.</text>
</comment>
<keyword evidence="6" id="KW-0067">ATP-binding</keyword>
<feature type="compositionally biased region" description="Basic and acidic residues" evidence="12">
    <location>
        <begin position="1"/>
        <end position="11"/>
    </location>
</feature>
<comment type="subcellular location">
    <subcellularLocation>
        <location evidence="1">Nucleus</location>
    </subcellularLocation>
</comment>
<evidence type="ECO:0000256" key="7">
    <source>
        <dbReference type="ARBA" id="ARBA00023125"/>
    </source>
</evidence>
<accession>A0A5N5SZW8</accession>
<dbReference type="InterPro" id="IPR007695">
    <property type="entry name" value="DNA_mismatch_repair_MutS-lik_N"/>
</dbReference>
<dbReference type="InterPro" id="IPR045076">
    <property type="entry name" value="MutS"/>
</dbReference>
<dbReference type="Gene3D" id="3.40.50.300">
    <property type="entry name" value="P-loop containing nucleotide triphosphate hydrolases"/>
    <property type="match status" value="1"/>
</dbReference>
<dbReference type="Pfam" id="PF00488">
    <property type="entry name" value="MutS_V"/>
    <property type="match status" value="1"/>
</dbReference>